<evidence type="ECO:0000313" key="8">
    <source>
        <dbReference type="EMBL" id="RDW88566.1"/>
    </source>
</evidence>
<dbReference type="InterPro" id="IPR005282">
    <property type="entry name" value="LC_transporter"/>
</dbReference>
<proteinExistence type="predicted"/>
<comment type="subcellular location">
    <subcellularLocation>
        <location evidence="1">Endomembrane system</location>
        <topology evidence="1">Multi-pass membrane protein</topology>
    </subcellularLocation>
</comment>
<dbReference type="Pfam" id="PF04193">
    <property type="entry name" value="PQ-loop"/>
    <property type="match status" value="2"/>
</dbReference>
<dbReference type="AlphaFoldDB" id="A0A3D8SQH1"/>
<evidence type="ECO:0000313" key="9">
    <source>
        <dbReference type="Proteomes" id="UP000256645"/>
    </source>
</evidence>
<evidence type="ECO:0000256" key="6">
    <source>
        <dbReference type="ARBA" id="ARBA00023136"/>
    </source>
</evidence>
<evidence type="ECO:0000256" key="1">
    <source>
        <dbReference type="ARBA" id="ARBA00004127"/>
    </source>
</evidence>
<evidence type="ECO:0000256" key="4">
    <source>
        <dbReference type="ARBA" id="ARBA00022737"/>
    </source>
</evidence>
<dbReference type="PANTHER" id="PTHR13131:SF5">
    <property type="entry name" value="CYSTINOSIN"/>
    <property type="match status" value="1"/>
</dbReference>
<name>A0A3D8SQH1_9HELO</name>
<organism evidence="8 9">
    <name type="scientific">Coleophoma cylindrospora</name>
    <dbReference type="NCBI Taxonomy" id="1849047"/>
    <lineage>
        <taxon>Eukaryota</taxon>
        <taxon>Fungi</taxon>
        <taxon>Dikarya</taxon>
        <taxon>Ascomycota</taxon>
        <taxon>Pezizomycotina</taxon>
        <taxon>Leotiomycetes</taxon>
        <taxon>Helotiales</taxon>
        <taxon>Dermateaceae</taxon>
        <taxon>Coleophoma</taxon>
    </lineage>
</organism>
<feature type="transmembrane region" description="Helical" evidence="7">
    <location>
        <begin position="6"/>
        <end position="26"/>
    </location>
</feature>
<evidence type="ECO:0008006" key="10">
    <source>
        <dbReference type="Google" id="ProtNLM"/>
    </source>
</evidence>
<comment type="caution">
    <text evidence="8">The sequence shown here is derived from an EMBL/GenBank/DDBJ whole genome shotgun (WGS) entry which is preliminary data.</text>
</comment>
<keyword evidence="6 7" id="KW-0472">Membrane</keyword>
<keyword evidence="9" id="KW-1185">Reference proteome</keyword>
<reference evidence="8 9" key="1">
    <citation type="journal article" date="2018" name="IMA Fungus">
        <title>IMA Genome-F 9: Draft genome sequence of Annulohypoxylon stygium, Aspergillus mulundensis, Berkeleyomyces basicola (syn. Thielaviopsis basicola), Ceratocystis smalleyi, two Cercospora beticola strains, Coleophoma cylindrospora, Fusarium fracticaudum, Phialophora cf. hyalina, and Morchella septimelata.</title>
        <authorList>
            <person name="Wingfield B.D."/>
            <person name="Bills G.F."/>
            <person name="Dong Y."/>
            <person name="Huang W."/>
            <person name="Nel W.J."/>
            <person name="Swalarsk-Parry B.S."/>
            <person name="Vaghefi N."/>
            <person name="Wilken P.M."/>
            <person name="An Z."/>
            <person name="de Beer Z.W."/>
            <person name="De Vos L."/>
            <person name="Chen L."/>
            <person name="Duong T.A."/>
            <person name="Gao Y."/>
            <person name="Hammerbacher A."/>
            <person name="Kikkert J.R."/>
            <person name="Li Y."/>
            <person name="Li H."/>
            <person name="Li K."/>
            <person name="Li Q."/>
            <person name="Liu X."/>
            <person name="Ma X."/>
            <person name="Naidoo K."/>
            <person name="Pethybridge S.J."/>
            <person name="Sun J."/>
            <person name="Steenkamp E.T."/>
            <person name="van der Nest M.A."/>
            <person name="van Wyk S."/>
            <person name="Wingfield M.J."/>
            <person name="Xiong C."/>
            <person name="Yue Q."/>
            <person name="Zhang X."/>
        </authorList>
    </citation>
    <scope>NUCLEOTIDE SEQUENCE [LARGE SCALE GENOMIC DNA]</scope>
    <source>
        <strain evidence="8 9">BP6252</strain>
    </source>
</reference>
<dbReference type="GO" id="GO:0012505">
    <property type="term" value="C:endomembrane system"/>
    <property type="evidence" value="ECO:0007669"/>
    <property type="project" value="UniProtKB-SubCell"/>
</dbReference>
<feature type="transmembrane region" description="Helical" evidence="7">
    <location>
        <begin position="126"/>
        <end position="148"/>
    </location>
</feature>
<dbReference type="EMBL" id="PDLM01000001">
    <property type="protein sequence ID" value="RDW88566.1"/>
    <property type="molecule type" value="Genomic_DNA"/>
</dbReference>
<evidence type="ECO:0000256" key="2">
    <source>
        <dbReference type="ARBA" id="ARBA00022448"/>
    </source>
</evidence>
<feature type="transmembrane region" description="Helical" evidence="7">
    <location>
        <begin position="160"/>
        <end position="179"/>
    </location>
</feature>
<feature type="transmembrane region" description="Helical" evidence="7">
    <location>
        <begin position="89"/>
        <end position="114"/>
    </location>
</feature>
<feature type="transmembrane region" description="Helical" evidence="7">
    <location>
        <begin position="238"/>
        <end position="257"/>
    </location>
</feature>
<dbReference type="GO" id="GO:0015184">
    <property type="term" value="F:L-cystine transmembrane transporter activity"/>
    <property type="evidence" value="ECO:0007669"/>
    <property type="project" value="TreeGrafter"/>
</dbReference>
<dbReference type="PANTHER" id="PTHR13131">
    <property type="entry name" value="CYSTINOSIN"/>
    <property type="match status" value="1"/>
</dbReference>
<dbReference type="Proteomes" id="UP000256645">
    <property type="component" value="Unassembled WGS sequence"/>
</dbReference>
<accession>A0A3D8SQH1</accession>
<sequence>MAFTFIEGLSLCFGWIYMFCWSASFYPQPLLNWRRKTTSGVNVDFPTINVLGFVAYLISNCAYRYSPTIRSEYAARNNGLEPLVALNDVIFAGHAVILTVITLSQFLAPSIWGFEKRSKRASGARLSWGTAMLMVLCFIYVGVITLLVLTSNNPNPQSGWATIDIIFAIANVKLIITVVKYMPQVLTNWRNRSTHGWSIYQILLDFAGGILSNAQLGLDAYMQGDVSNVIDNPVKLGLGNVSIFFDIIFIVQHYFLYAGSKGKESEIDPLLDGEEREERIE</sequence>
<feature type="transmembrane region" description="Helical" evidence="7">
    <location>
        <begin position="47"/>
        <end position="65"/>
    </location>
</feature>
<protein>
    <recommendedName>
        <fullName evidence="10">Cystinosin</fullName>
    </recommendedName>
</protein>
<keyword evidence="3 7" id="KW-0812">Transmembrane</keyword>
<dbReference type="Gene3D" id="1.20.1280.290">
    <property type="match status" value="2"/>
</dbReference>
<evidence type="ECO:0000256" key="5">
    <source>
        <dbReference type="ARBA" id="ARBA00022989"/>
    </source>
</evidence>
<feature type="transmembrane region" description="Helical" evidence="7">
    <location>
        <begin position="199"/>
        <end position="218"/>
    </location>
</feature>
<dbReference type="InterPro" id="IPR006603">
    <property type="entry name" value="PQ-loop_rpt"/>
</dbReference>
<keyword evidence="2" id="KW-0813">Transport</keyword>
<keyword evidence="5 7" id="KW-1133">Transmembrane helix</keyword>
<dbReference type="GO" id="GO:0000324">
    <property type="term" value="C:fungal-type vacuole"/>
    <property type="evidence" value="ECO:0007669"/>
    <property type="project" value="TreeGrafter"/>
</dbReference>
<dbReference type="STRING" id="1849047.A0A3D8SQH1"/>
<keyword evidence="4" id="KW-0677">Repeat</keyword>
<dbReference type="OrthoDB" id="75720at2759"/>
<gene>
    <name evidence="8" type="ORF">BP6252_00598</name>
</gene>
<dbReference type="GO" id="GO:0005774">
    <property type="term" value="C:vacuolar membrane"/>
    <property type="evidence" value="ECO:0007669"/>
    <property type="project" value="TreeGrafter"/>
</dbReference>
<evidence type="ECO:0000256" key="3">
    <source>
        <dbReference type="ARBA" id="ARBA00022692"/>
    </source>
</evidence>
<evidence type="ECO:0000256" key="7">
    <source>
        <dbReference type="SAM" id="Phobius"/>
    </source>
</evidence>
<dbReference type="SMART" id="SM00679">
    <property type="entry name" value="CTNS"/>
    <property type="match status" value="2"/>
</dbReference>